<feature type="domain" description="CsbD-like" evidence="3">
    <location>
        <begin position="4"/>
        <end position="53"/>
    </location>
</feature>
<dbReference type="InterPro" id="IPR008462">
    <property type="entry name" value="CsbD"/>
</dbReference>
<organism evidence="4 5">
    <name type="scientific">Actinomadura gamaensis</name>
    <dbReference type="NCBI Taxonomy" id="1763541"/>
    <lineage>
        <taxon>Bacteria</taxon>
        <taxon>Bacillati</taxon>
        <taxon>Actinomycetota</taxon>
        <taxon>Actinomycetes</taxon>
        <taxon>Streptosporangiales</taxon>
        <taxon>Thermomonosporaceae</taxon>
        <taxon>Actinomadura</taxon>
    </lineage>
</organism>
<comment type="caution">
    <text evidence="4">The sequence shown here is derived from an EMBL/GenBank/DDBJ whole genome shotgun (WGS) entry which is preliminary data.</text>
</comment>
<keyword evidence="5" id="KW-1185">Reference proteome</keyword>
<dbReference type="InterPro" id="IPR036629">
    <property type="entry name" value="YjbJ_sf"/>
</dbReference>
<reference evidence="5" key="1">
    <citation type="journal article" date="2019" name="Int. J. Syst. Evol. Microbiol.">
        <title>The Global Catalogue of Microorganisms (GCM) 10K type strain sequencing project: providing services to taxonomists for standard genome sequencing and annotation.</title>
        <authorList>
            <consortium name="The Broad Institute Genomics Platform"/>
            <consortium name="The Broad Institute Genome Sequencing Center for Infectious Disease"/>
            <person name="Wu L."/>
            <person name="Ma J."/>
        </authorList>
    </citation>
    <scope>NUCLEOTIDE SEQUENCE [LARGE SCALE GENOMIC DNA]</scope>
    <source>
        <strain evidence="5">KLKA75</strain>
    </source>
</reference>
<evidence type="ECO:0000313" key="5">
    <source>
        <dbReference type="Proteomes" id="UP001595872"/>
    </source>
</evidence>
<dbReference type="EMBL" id="JBHSIT010000015">
    <property type="protein sequence ID" value="MFC4913100.1"/>
    <property type="molecule type" value="Genomic_DNA"/>
</dbReference>
<sequence>MSDLENKTGEYAGKAKETAGKATGDSQLEGEGKGDQMKSQAKGMADNAKEKADSAKEKIKGMFKS</sequence>
<evidence type="ECO:0000256" key="1">
    <source>
        <dbReference type="ARBA" id="ARBA00009129"/>
    </source>
</evidence>
<comment type="similarity">
    <text evidence="1">Belongs to the UPF0337 (CsbD) family.</text>
</comment>
<name>A0ABV9U948_9ACTN</name>
<evidence type="ECO:0000256" key="2">
    <source>
        <dbReference type="SAM" id="MobiDB-lite"/>
    </source>
</evidence>
<accession>A0ABV9U948</accession>
<feature type="compositionally biased region" description="Basic and acidic residues" evidence="2">
    <location>
        <begin position="1"/>
        <end position="19"/>
    </location>
</feature>
<feature type="region of interest" description="Disordered" evidence="2">
    <location>
        <begin position="1"/>
        <end position="65"/>
    </location>
</feature>
<dbReference type="RefSeq" id="WP_378263689.1">
    <property type="nucleotide sequence ID" value="NZ_JBHSIT010000015.1"/>
</dbReference>
<feature type="compositionally biased region" description="Basic and acidic residues" evidence="2">
    <location>
        <begin position="47"/>
        <end position="65"/>
    </location>
</feature>
<dbReference type="SUPFAM" id="SSF69047">
    <property type="entry name" value="Hypothetical protein YjbJ"/>
    <property type="match status" value="1"/>
</dbReference>
<evidence type="ECO:0000259" key="3">
    <source>
        <dbReference type="Pfam" id="PF05532"/>
    </source>
</evidence>
<gene>
    <name evidence="4" type="ORF">ACFPCY_37785</name>
</gene>
<proteinExistence type="inferred from homology"/>
<protein>
    <submittedName>
        <fullName evidence="4">CsbD family protein</fullName>
    </submittedName>
</protein>
<evidence type="ECO:0000313" key="4">
    <source>
        <dbReference type="EMBL" id="MFC4913100.1"/>
    </source>
</evidence>
<dbReference type="Pfam" id="PF05532">
    <property type="entry name" value="CsbD"/>
    <property type="match status" value="1"/>
</dbReference>
<dbReference type="Proteomes" id="UP001595872">
    <property type="component" value="Unassembled WGS sequence"/>
</dbReference>